<dbReference type="GO" id="GO:0030976">
    <property type="term" value="F:thiamine pyrophosphate binding"/>
    <property type="evidence" value="ECO:0007669"/>
    <property type="project" value="InterPro"/>
</dbReference>
<reference evidence="4 5" key="1">
    <citation type="submission" date="2016-10" db="EMBL/GenBank/DDBJ databases">
        <authorList>
            <person name="de Groot N.N."/>
        </authorList>
    </citation>
    <scope>NUCLEOTIDE SEQUENCE [LARGE SCALE GENOMIC DNA]</scope>
    <source>
        <strain evidence="4 5">DSM 19981</strain>
    </source>
</reference>
<dbReference type="PANTHER" id="PTHR42818:SF1">
    <property type="entry name" value="SULFOPYRUVATE DECARBOXYLASE"/>
    <property type="match status" value="1"/>
</dbReference>
<dbReference type="GO" id="GO:0044281">
    <property type="term" value="P:small molecule metabolic process"/>
    <property type="evidence" value="ECO:0007669"/>
    <property type="project" value="UniProtKB-ARBA"/>
</dbReference>
<evidence type="ECO:0000313" key="4">
    <source>
        <dbReference type="EMBL" id="SFK84031.1"/>
    </source>
</evidence>
<dbReference type="STRING" id="1123062.SAMN02745775_108156"/>
<evidence type="ECO:0000259" key="3">
    <source>
        <dbReference type="Pfam" id="PF02775"/>
    </source>
</evidence>
<evidence type="ECO:0000256" key="1">
    <source>
        <dbReference type="ARBA" id="ARBA00022793"/>
    </source>
</evidence>
<organism evidence="4 5">
    <name type="scientific">Falsiroseomonas stagni DSM 19981</name>
    <dbReference type="NCBI Taxonomy" id="1123062"/>
    <lineage>
        <taxon>Bacteria</taxon>
        <taxon>Pseudomonadati</taxon>
        <taxon>Pseudomonadota</taxon>
        <taxon>Alphaproteobacteria</taxon>
        <taxon>Acetobacterales</taxon>
        <taxon>Roseomonadaceae</taxon>
        <taxon>Falsiroseomonas</taxon>
    </lineage>
</organism>
<dbReference type="OrthoDB" id="6843902at2"/>
<accession>A0A1I4CVU8</accession>
<protein>
    <submittedName>
        <fullName evidence="4">Thiamine pyrophosphate enzyme, C-terminal TPP binding domain</fullName>
    </submittedName>
</protein>
<keyword evidence="1" id="KW-0210">Decarboxylase</keyword>
<dbReference type="GO" id="GO:0016831">
    <property type="term" value="F:carboxy-lyase activity"/>
    <property type="evidence" value="ECO:0007669"/>
    <property type="project" value="UniProtKB-KW"/>
</dbReference>
<dbReference type="InterPro" id="IPR011766">
    <property type="entry name" value="TPP_enzyme_TPP-bd"/>
</dbReference>
<dbReference type="Gene3D" id="3.40.50.970">
    <property type="match status" value="1"/>
</dbReference>
<evidence type="ECO:0000256" key="2">
    <source>
        <dbReference type="ARBA" id="ARBA00023239"/>
    </source>
</evidence>
<feature type="domain" description="Thiamine pyrophosphate enzyme TPP-binding" evidence="3">
    <location>
        <begin position="49"/>
        <end position="161"/>
    </location>
</feature>
<sequence length="200" mass="20344">MLAASGKLDRRAVVNALLADRGDLLVIAGLGAPAWDITAAGDCPTNLPLWGGMGGAAVMGLGLALAQPTRRVLVITGDGEALMGLGALATIATKQPPNLSIVVLDNEHYGETGGQETATKHGVDLAAIARGAGIADARTITTPDGIAPLREAIHTAAGPTLAVIKIDAANLPLKLPPREGAYLAARFREAILGPQAHHQL</sequence>
<dbReference type="InterPro" id="IPR029061">
    <property type="entry name" value="THDP-binding"/>
</dbReference>
<dbReference type="Pfam" id="PF02775">
    <property type="entry name" value="TPP_enzyme_C"/>
    <property type="match status" value="1"/>
</dbReference>
<name>A0A1I4CVU8_9PROT</name>
<dbReference type="Proteomes" id="UP000199473">
    <property type="component" value="Unassembled WGS sequence"/>
</dbReference>
<dbReference type="SUPFAM" id="SSF52518">
    <property type="entry name" value="Thiamin diphosphate-binding fold (THDP-binding)"/>
    <property type="match status" value="1"/>
</dbReference>
<keyword evidence="5" id="KW-1185">Reference proteome</keyword>
<dbReference type="AlphaFoldDB" id="A0A1I4CVU8"/>
<evidence type="ECO:0000313" key="5">
    <source>
        <dbReference type="Proteomes" id="UP000199473"/>
    </source>
</evidence>
<keyword evidence="2" id="KW-0456">Lyase</keyword>
<dbReference type="RefSeq" id="WP_092961603.1">
    <property type="nucleotide sequence ID" value="NZ_FOSQ01000008.1"/>
</dbReference>
<proteinExistence type="predicted"/>
<gene>
    <name evidence="4" type="ORF">SAMN02745775_108156</name>
</gene>
<dbReference type="PANTHER" id="PTHR42818">
    <property type="entry name" value="SULFOPYRUVATE DECARBOXYLASE SUBUNIT ALPHA"/>
    <property type="match status" value="1"/>
</dbReference>
<dbReference type="EMBL" id="FOSQ01000008">
    <property type="protein sequence ID" value="SFK84031.1"/>
    <property type="molecule type" value="Genomic_DNA"/>
</dbReference>
<dbReference type="InterPro" id="IPR051818">
    <property type="entry name" value="TPP_dependent_decarboxylase"/>
</dbReference>